<dbReference type="Gramene" id="RHC04H1G2103.2.1">
    <property type="protein sequence ID" value="RHC04H1G2103.2.1"/>
    <property type="gene ID" value="RHC04H1G2103.2"/>
</dbReference>
<evidence type="ECO:0000313" key="1">
    <source>
        <dbReference type="EnsemblPlants" id="PGSC0003DMT400042721"/>
    </source>
</evidence>
<proteinExistence type="predicted"/>
<dbReference type="Gramene" id="PGSC0003DMT400042721">
    <property type="protein sequence ID" value="PGSC0003DMT400042721"/>
    <property type="gene ID" value="PGSC0003DMG400016581"/>
</dbReference>
<name>M1BDK1_SOLTU</name>
<evidence type="ECO:0000313" key="2">
    <source>
        <dbReference type="Proteomes" id="UP000011115"/>
    </source>
</evidence>
<organism evidence="1 2">
    <name type="scientific">Solanum tuberosum</name>
    <name type="common">Potato</name>
    <dbReference type="NCBI Taxonomy" id="4113"/>
    <lineage>
        <taxon>Eukaryota</taxon>
        <taxon>Viridiplantae</taxon>
        <taxon>Streptophyta</taxon>
        <taxon>Embryophyta</taxon>
        <taxon>Tracheophyta</taxon>
        <taxon>Spermatophyta</taxon>
        <taxon>Magnoliopsida</taxon>
        <taxon>eudicotyledons</taxon>
        <taxon>Gunneridae</taxon>
        <taxon>Pentapetalae</taxon>
        <taxon>asterids</taxon>
        <taxon>lamiids</taxon>
        <taxon>Solanales</taxon>
        <taxon>Solanaceae</taxon>
        <taxon>Solanoideae</taxon>
        <taxon>Solaneae</taxon>
        <taxon>Solanum</taxon>
    </lineage>
</organism>
<sequence length="102" mass="12021">MENMKRLTILYINGFDTHDDSIEYLPNSLCWFECHKYPWESLPETFEPKRLVHLYLHLSFMDWNKAFAVSAKAKSLSLQKAEANTRFHRDAKFGVFGFGMVL</sequence>
<accession>M1BDK1</accession>
<dbReference type="AlphaFoldDB" id="M1BDK1"/>
<dbReference type="Proteomes" id="UP000011115">
    <property type="component" value="Unassembled WGS sequence"/>
</dbReference>
<reference evidence="1" key="2">
    <citation type="submission" date="2015-06" db="UniProtKB">
        <authorList>
            <consortium name="EnsemblPlants"/>
        </authorList>
    </citation>
    <scope>IDENTIFICATION</scope>
    <source>
        <strain evidence="1">DM1-3 516 R44</strain>
    </source>
</reference>
<dbReference type="PaxDb" id="4113-PGSC0003DMT400042721"/>
<protein>
    <submittedName>
        <fullName evidence="1">TMV resistance protein N</fullName>
    </submittedName>
</protein>
<reference evidence="2" key="1">
    <citation type="journal article" date="2011" name="Nature">
        <title>Genome sequence and analysis of the tuber crop potato.</title>
        <authorList>
            <consortium name="The Potato Genome Sequencing Consortium"/>
        </authorList>
    </citation>
    <scope>NUCLEOTIDE SEQUENCE [LARGE SCALE GENOMIC DNA]</scope>
    <source>
        <strain evidence="2">cv. DM1-3 516 R44</strain>
    </source>
</reference>
<keyword evidence="2" id="KW-1185">Reference proteome</keyword>
<dbReference type="InParanoid" id="M1BDK1"/>
<dbReference type="EnsemblPlants" id="PGSC0003DMT400042721">
    <property type="protein sequence ID" value="PGSC0003DMT400042721"/>
    <property type="gene ID" value="PGSC0003DMG400016581"/>
</dbReference>
<dbReference type="HOGENOM" id="CLU_2282463_0_0_1"/>